<name>A0A0A9D4Z4_ARUDO</name>
<organism evidence="1">
    <name type="scientific">Arundo donax</name>
    <name type="common">Giant reed</name>
    <name type="synonym">Donax arundinaceus</name>
    <dbReference type="NCBI Taxonomy" id="35708"/>
    <lineage>
        <taxon>Eukaryota</taxon>
        <taxon>Viridiplantae</taxon>
        <taxon>Streptophyta</taxon>
        <taxon>Embryophyta</taxon>
        <taxon>Tracheophyta</taxon>
        <taxon>Spermatophyta</taxon>
        <taxon>Magnoliopsida</taxon>
        <taxon>Liliopsida</taxon>
        <taxon>Poales</taxon>
        <taxon>Poaceae</taxon>
        <taxon>PACMAD clade</taxon>
        <taxon>Arundinoideae</taxon>
        <taxon>Arundineae</taxon>
        <taxon>Arundo</taxon>
    </lineage>
</organism>
<reference evidence="1" key="2">
    <citation type="journal article" date="2015" name="Data Brief">
        <title>Shoot transcriptome of the giant reed, Arundo donax.</title>
        <authorList>
            <person name="Barrero R.A."/>
            <person name="Guerrero F.D."/>
            <person name="Moolhuijzen P."/>
            <person name="Goolsby J.A."/>
            <person name="Tidwell J."/>
            <person name="Bellgard S.E."/>
            <person name="Bellgard M.I."/>
        </authorList>
    </citation>
    <scope>NUCLEOTIDE SEQUENCE</scope>
    <source>
        <tissue evidence="1">Shoot tissue taken approximately 20 cm above the soil surface</tissue>
    </source>
</reference>
<accession>A0A0A9D4Z4</accession>
<reference evidence="1" key="1">
    <citation type="submission" date="2014-09" db="EMBL/GenBank/DDBJ databases">
        <authorList>
            <person name="Magalhaes I.L.F."/>
            <person name="Oliveira U."/>
            <person name="Santos F.R."/>
            <person name="Vidigal T.H.D.A."/>
            <person name="Brescovit A.D."/>
            <person name="Santos A.J."/>
        </authorList>
    </citation>
    <scope>NUCLEOTIDE SEQUENCE</scope>
    <source>
        <tissue evidence="1">Shoot tissue taken approximately 20 cm above the soil surface</tissue>
    </source>
</reference>
<proteinExistence type="predicted"/>
<sequence length="35" mass="4506">MMKIWMWKWKLMIIMLKSRCIQVLYLIRSILHQNR</sequence>
<dbReference type="AlphaFoldDB" id="A0A0A9D4Z4"/>
<evidence type="ECO:0000313" key="1">
    <source>
        <dbReference type="EMBL" id="JAD80710.1"/>
    </source>
</evidence>
<protein>
    <submittedName>
        <fullName evidence="1">Uncharacterized protein</fullName>
    </submittedName>
</protein>
<dbReference type="EMBL" id="GBRH01217185">
    <property type="protein sequence ID" value="JAD80710.1"/>
    <property type="molecule type" value="Transcribed_RNA"/>
</dbReference>